<evidence type="ECO:0000256" key="7">
    <source>
        <dbReference type="ARBA" id="ARBA00022927"/>
    </source>
</evidence>
<sequence>MERHLFVRILSLPSEDPADIDTEWLLCSSEGEVISGPAKGNLLSIEETLAEENALGQAKTVFILPGDQALLVKVPVSEAQMKHIKQALPYMLEDHLVNDVDDMLIVTNSQVNEGMLPVAAIAHESMSKLFAAISDLALNPYLCISEAQLVNTTSSEVIQVVVEGDKALMAIPEDNYFSVDTSILPMTLQTVLENPAEYRMIDAEDDPTLAMSAGYTRLKVTVAKPVTLEIKRLLKQLEHQLQQYQIELEFSALKGAIFHYLCRSFLQNQNRQKYINLFQNQYSVSADSGAGFAKWKSVIYLAATWVVVTLGLHLGQAIYFGQQSDALHQQAEEVFRSIYPNARNVFDLKDSMTSRMKQNASSGGEGVFIKLLVDVSSVTQQLGSQQIKPKSLDFNSSGNSLMLEVNAKSYEVLDAYVNQLKQRGMSAKLETANQEKETVLARINIQA</sequence>
<dbReference type="NCBIfam" id="TIGR01709">
    <property type="entry name" value="typeII_sec_gspL"/>
    <property type="match status" value="1"/>
</dbReference>
<dbReference type="CDD" id="cd24017">
    <property type="entry name" value="ASKHA_T2SSL_N"/>
    <property type="match status" value="1"/>
</dbReference>
<keyword evidence="9" id="KW-0472">Membrane</keyword>
<dbReference type="RefSeq" id="WP_094787933.1">
    <property type="nucleotide sequence ID" value="NZ_NDXW01000001.1"/>
</dbReference>
<protein>
    <recommendedName>
        <fullName evidence="10">Type II secretion system protein L</fullName>
        <shortName evidence="10">T2SS protein L</shortName>
    </recommendedName>
</protein>
<organism evidence="14 15">
    <name type="scientific">Zooshikella ganghwensis</name>
    <dbReference type="NCBI Taxonomy" id="202772"/>
    <lineage>
        <taxon>Bacteria</taxon>
        <taxon>Pseudomonadati</taxon>
        <taxon>Pseudomonadota</taxon>
        <taxon>Gammaproteobacteria</taxon>
        <taxon>Oceanospirillales</taxon>
        <taxon>Zooshikellaceae</taxon>
        <taxon>Zooshikella</taxon>
    </lineage>
</organism>
<dbReference type="Gene3D" id="3.30.420.380">
    <property type="match status" value="1"/>
</dbReference>
<dbReference type="AlphaFoldDB" id="A0A4P9VQ45"/>
<evidence type="ECO:0000256" key="4">
    <source>
        <dbReference type="ARBA" id="ARBA00022475"/>
    </source>
</evidence>
<keyword evidence="7 10" id="KW-0653">Protein transport</keyword>
<dbReference type="GO" id="GO:0005886">
    <property type="term" value="C:plasma membrane"/>
    <property type="evidence" value="ECO:0007669"/>
    <property type="project" value="UniProtKB-SubCell"/>
</dbReference>
<evidence type="ECO:0000256" key="8">
    <source>
        <dbReference type="ARBA" id="ARBA00022989"/>
    </source>
</evidence>
<comment type="function">
    <text evidence="10">Inner membrane component of the type II secretion system required for the energy-dependent secretion of extracellular factors such as proteases and toxins from the periplasm.</text>
</comment>
<keyword evidence="11" id="KW-0175">Coiled coil</keyword>
<name>A0A4P9VQ45_9GAMM</name>
<dbReference type="GO" id="GO:0009276">
    <property type="term" value="C:Gram-negative-bacterium-type cell wall"/>
    <property type="evidence" value="ECO:0007669"/>
    <property type="project" value="InterPro"/>
</dbReference>
<proteinExistence type="inferred from homology"/>
<dbReference type="InterPro" id="IPR025691">
    <property type="entry name" value="GspL_pp_dom"/>
</dbReference>
<dbReference type="InterPro" id="IPR024230">
    <property type="entry name" value="GspL_cyto_dom"/>
</dbReference>
<keyword evidence="3 10" id="KW-0813">Transport</keyword>
<evidence type="ECO:0000256" key="5">
    <source>
        <dbReference type="ARBA" id="ARBA00022519"/>
    </source>
</evidence>
<comment type="caution">
    <text evidence="14">The sequence shown here is derived from an EMBL/GenBank/DDBJ whole genome shotgun (WGS) entry which is preliminary data.</text>
</comment>
<evidence type="ECO:0000256" key="9">
    <source>
        <dbReference type="ARBA" id="ARBA00023136"/>
    </source>
</evidence>
<feature type="domain" description="GspL periplasmic" evidence="13">
    <location>
        <begin position="292"/>
        <end position="446"/>
    </location>
</feature>
<evidence type="ECO:0000256" key="1">
    <source>
        <dbReference type="ARBA" id="ARBA00004377"/>
    </source>
</evidence>
<accession>A0A4P9VQ45</accession>
<comment type="similarity">
    <text evidence="2 10">Belongs to the GSP L family.</text>
</comment>
<dbReference type="Pfam" id="PF12693">
    <property type="entry name" value="GspL_C"/>
    <property type="match status" value="1"/>
</dbReference>
<dbReference type="SUPFAM" id="SSF53067">
    <property type="entry name" value="Actin-like ATPase domain"/>
    <property type="match status" value="1"/>
</dbReference>
<evidence type="ECO:0000259" key="12">
    <source>
        <dbReference type="Pfam" id="PF05134"/>
    </source>
</evidence>
<dbReference type="PIRSF" id="PIRSF015761">
    <property type="entry name" value="Protein_L"/>
    <property type="match status" value="1"/>
</dbReference>
<keyword evidence="5" id="KW-0997">Cell inner membrane</keyword>
<dbReference type="Proteomes" id="UP000257039">
    <property type="component" value="Unassembled WGS sequence"/>
</dbReference>
<keyword evidence="4" id="KW-1003">Cell membrane</keyword>
<dbReference type="EMBL" id="NDXW01000001">
    <property type="protein sequence ID" value="RDH44869.1"/>
    <property type="molecule type" value="Genomic_DNA"/>
</dbReference>
<gene>
    <name evidence="14" type="ORF">B9G39_16305</name>
</gene>
<reference evidence="14 15" key="1">
    <citation type="submission" date="2017-04" db="EMBL/GenBank/DDBJ databases">
        <title>Draft genome sequence of Zooshikella ganghwensis VG4 isolated from Red Sea sediments.</title>
        <authorList>
            <person name="Rehman Z."/>
            <person name="Alam I."/>
            <person name="Kamau A."/>
            <person name="Bajic V."/>
            <person name="Leiknes T."/>
        </authorList>
    </citation>
    <scope>NUCLEOTIDE SEQUENCE [LARGE SCALE GENOMIC DNA]</scope>
    <source>
        <strain evidence="14 15">VG4</strain>
    </source>
</reference>
<comment type="subcellular location">
    <subcellularLocation>
        <location evidence="1">Cell inner membrane</location>
        <topology evidence="1">Single-pass membrane protein</topology>
    </subcellularLocation>
</comment>
<evidence type="ECO:0000313" key="14">
    <source>
        <dbReference type="EMBL" id="RDH44869.1"/>
    </source>
</evidence>
<dbReference type="InterPro" id="IPR043129">
    <property type="entry name" value="ATPase_NBD"/>
</dbReference>
<evidence type="ECO:0000313" key="15">
    <source>
        <dbReference type="Proteomes" id="UP000257039"/>
    </source>
</evidence>
<keyword evidence="8" id="KW-1133">Transmembrane helix</keyword>
<dbReference type="GO" id="GO:0015627">
    <property type="term" value="C:type II protein secretion system complex"/>
    <property type="evidence" value="ECO:0007669"/>
    <property type="project" value="InterPro"/>
</dbReference>
<evidence type="ECO:0000256" key="11">
    <source>
        <dbReference type="SAM" id="Coils"/>
    </source>
</evidence>
<dbReference type="InterPro" id="IPR007812">
    <property type="entry name" value="T2SS_protein-GspL"/>
</dbReference>
<dbReference type="Pfam" id="PF05134">
    <property type="entry name" value="T2SSL"/>
    <property type="match status" value="1"/>
</dbReference>
<evidence type="ECO:0000256" key="6">
    <source>
        <dbReference type="ARBA" id="ARBA00022692"/>
    </source>
</evidence>
<keyword evidence="15" id="KW-1185">Reference proteome</keyword>
<feature type="coiled-coil region" evidence="11">
    <location>
        <begin position="227"/>
        <end position="254"/>
    </location>
</feature>
<evidence type="ECO:0000256" key="2">
    <source>
        <dbReference type="ARBA" id="ARBA00005318"/>
    </source>
</evidence>
<evidence type="ECO:0000259" key="13">
    <source>
        <dbReference type="Pfam" id="PF12693"/>
    </source>
</evidence>
<keyword evidence="6" id="KW-0812">Transmembrane</keyword>
<evidence type="ECO:0000256" key="10">
    <source>
        <dbReference type="PIRNR" id="PIRNR015761"/>
    </source>
</evidence>
<evidence type="ECO:0000256" key="3">
    <source>
        <dbReference type="ARBA" id="ARBA00022448"/>
    </source>
</evidence>
<dbReference type="Gene3D" id="3.30.1360.100">
    <property type="entry name" value="General secretion pathway protein M, EpsM"/>
    <property type="match status" value="1"/>
</dbReference>
<feature type="domain" description="GspL cytoplasmic actin-ATPase-like" evidence="12">
    <location>
        <begin position="18"/>
        <end position="190"/>
    </location>
</feature>
<dbReference type="GO" id="GO:0015628">
    <property type="term" value="P:protein secretion by the type II secretion system"/>
    <property type="evidence" value="ECO:0007669"/>
    <property type="project" value="InterPro"/>
</dbReference>